<dbReference type="RefSeq" id="WP_378242787.1">
    <property type="nucleotide sequence ID" value="NZ_JBHRWK010000056.1"/>
</dbReference>
<keyword evidence="2" id="KW-1185">Reference proteome</keyword>
<sequence length="293" mass="32750">MTEYGGVQRYLYWSDRLVGKYLDDLGVRVMEKRQRKISTPNIRGFLPAVEWSEEGPALTRPDIAAKLERGLGQSVVDTFASPPPVHFARGIGDVVFGEFVGTEPGRAVMYTTVSEPNGGRIAVCLFGSVHNYADFVAESGAPSRHGWTASEAGNIRRFLDEECRVRPSWASEEELARDAVKVACSQGEDAAVPVARRRCGWHRGHTYGDTGEVGEWLAEIFCDFDFRETPLGPQDGHDRVLIGAPFWLRTPSVRAIRLYADYAEGELDERERKASRRWGFRKFFGGASADLMR</sequence>
<gene>
    <name evidence="1" type="ORF">ACFOSH_30680</name>
</gene>
<reference evidence="2" key="1">
    <citation type="journal article" date="2019" name="Int. J. Syst. Evol. Microbiol.">
        <title>The Global Catalogue of Microorganisms (GCM) 10K type strain sequencing project: providing services to taxonomists for standard genome sequencing and annotation.</title>
        <authorList>
            <consortium name="The Broad Institute Genomics Platform"/>
            <consortium name="The Broad Institute Genome Sequencing Center for Infectious Disease"/>
            <person name="Wu L."/>
            <person name="Ma J."/>
        </authorList>
    </citation>
    <scope>NUCLEOTIDE SEQUENCE [LARGE SCALE GENOMIC DNA]</scope>
    <source>
        <strain evidence="2">CGMCC 4.7676</strain>
    </source>
</reference>
<organism evidence="1 2">
    <name type="scientific">Amycolatopsis speibonae</name>
    <dbReference type="NCBI Taxonomy" id="1450224"/>
    <lineage>
        <taxon>Bacteria</taxon>
        <taxon>Bacillati</taxon>
        <taxon>Actinomycetota</taxon>
        <taxon>Actinomycetes</taxon>
        <taxon>Pseudonocardiales</taxon>
        <taxon>Pseudonocardiaceae</taxon>
        <taxon>Amycolatopsis</taxon>
    </lineage>
</organism>
<dbReference type="EMBL" id="JBHRWK010000056">
    <property type="protein sequence ID" value="MFC3453823.1"/>
    <property type="molecule type" value="Genomic_DNA"/>
</dbReference>
<evidence type="ECO:0000313" key="2">
    <source>
        <dbReference type="Proteomes" id="UP001595645"/>
    </source>
</evidence>
<dbReference type="Proteomes" id="UP001595645">
    <property type="component" value="Unassembled WGS sequence"/>
</dbReference>
<name>A0ABV7P5V7_9PSEU</name>
<comment type="caution">
    <text evidence="1">The sequence shown here is derived from an EMBL/GenBank/DDBJ whole genome shotgun (WGS) entry which is preliminary data.</text>
</comment>
<protein>
    <submittedName>
        <fullName evidence="1">Uncharacterized protein</fullName>
    </submittedName>
</protein>
<accession>A0ABV7P5V7</accession>
<proteinExistence type="predicted"/>
<evidence type="ECO:0000313" key="1">
    <source>
        <dbReference type="EMBL" id="MFC3453823.1"/>
    </source>
</evidence>